<reference evidence="3 4" key="1">
    <citation type="journal article" date="2019" name="Int. J. Syst. Evol. Microbiol.">
        <title>The Global Catalogue of Microorganisms (GCM) 10K type strain sequencing project: providing services to taxonomists for standard genome sequencing and annotation.</title>
        <authorList>
            <consortium name="The Broad Institute Genomics Platform"/>
            <consortium name="The Broad Institute Genome Sequencing Center for Infectious Disease"/>
            <person name="Wu L."/>
            <person name="Ma J."/>
        </authorList>
    </citation>
    <scope>NUCLEOTIDE SEQUENCE [LARGE SCALE GENOMIC DNA]</scope>
    <source>
        <strain evidence="3 4">JCM 14046</strain>
    </source>
</reference>
<dbReference type="Proteomes" id="UP001501612">
    <property type="component" value="Unassembled WGS sequence"/>
</dbReference>
<feature type="transmembrane region" description="Helical" evidence="1">
    <location>
        <begin position="41"/>
        <end position="63"/>
    </location>
</feature>
<keyword evidence="1" id="KW-1133">Transmembrane helix</keyword>
<protein>
    <recommendedName>
        <fullName evidence="2">YiaAB two helix domain-containing protein</fullName>
    </recommendedName>
</protein>
<name>A0ABN2P1C3_9ACTN</name>
<gene>
    <name evidence="3" type="ORF">GCM10009737_08720</name>
</gene>
<feature type="domain" description="YiaAB two helix" evidence="2">
    <location>
        <begin position="42"/>
        <end position="94"/>
    </location>
</feature>
<comment type="caution">
    <text evidence="3">The sequence shown here is derived from an EMBL/GenBank/DDBJ whole genome shotgun (WGS) entry which is preliminary data.</text>
</comment>
<sequence>MSTGTHAVEYAGRWVGRGRGRTLVAMTSTEKKTPSSPTTTAFYAQAAISFGLALVAMVGAVLYLPVDPWIRAFLALGTLYLTTSAFTLAKCVRDAQESQAVMTRLDQARVDAILSQHDPFRPLA</sequence>
<proteinExistence type="predicted"/>
<evidence type="ECO:0000256" key="1">
    <source>
        <dbReference type="SAM" id="Phobius"/>
    </source>
</evidence>
<dbReference type="EMBL" id="BAAAMY010000002">
    <property type="protein sequence ID" value="GAA1909664.1"/>
    <property type="molecule type" value="Genomic_DNA"/>
</dbReference>
<dbReference type="Pfam" id="PF05360">
    <property type="entry name" value="YiaAB"/>
    <property type="match status" value="1"/>
</dbReference>
<feature type="transmembrane region" description="Helical" evidence="1">
    <location>
        <begin position="69"/>
        <end position="89"/>
    </location>
</feature>
<evidence type="ECO:0000259" key="2">
    <source>
        <dbReference type="Pfam" id="PF05360"/>
    </source>
</evidence>
<keyword evidence="4" id="KW-1185">Reference proteome</keyword>
<evidence type="ECO:0000313" key="3">
    <source>
        <dbReference type="EMBL" id="GAA1909664.1"/>
    </source>
</evidence>
<dbReference type="InterPro" id="IPR008024">
    <property type="entry name" value="YiaAB"/>
</dbReference>
<organism evidence="3 4">
    <name type="scientific">Nocardioides lentus</name>
    <dbReference type="NCBI Taxonomy" id="338077"/>
    <lineage>
        <taxon>Bacteria</taxon>
        <taxon>Bacillati</taxon>
        <taxon>Actinomycetota</taxon>
        <taxon>Actinomycetes</taxon>
        <taxon>Propionibacteriales</taxon>
        <taxon>Nocardioidaceae</taxon>
        <taxon>Nocardioides</taxon>
    </lineage>
</organism>
<accession>A0ABN2P1C3</accession>
<keyword evidence="1" id="KW-0472">Membrane</keyword>
<evidence type="ECO:0000313" key="4">
    <source>
        <dbReference type="Proteomes" id="UP001501612"/>
    </source>
</evidence>
<keyword evidence="1" id="KW-0812">Transmembrane</keyword>